<accession>A0A6N9HDB9</accession>
<proteinExistence type="predicted"/>
<comment type="caution">
    <text evidence="3">The sequence shown here is derived from an EMBL/GenBank/DDBJ whole genome shotgun (WGS) entry which is preliminary data.</text>
</comment>
<keyword evidence="1" id="KW-0732">Signal</keyword>
<evidence type="ECO:0000313" key="3">
    <source>
        <dbReference type="EMBL" id="MYN01436.1"/>
    </source>
</evidence>
<gene>
    <name evidence="3" type="ORF">GTP41_04915</name>
</gene>
<feature type="domain" description="Lysozyme inhibitor LprI-like N-terminal" evidence="2">
    <location>
        <begin position="233"/>
        <end position="308"/>
    </location>
</feature>
<sequence>MRRAYAFVLLAMTAGAHAENAECERHLLATYPFPHRPTAEQTAALQDCDADKLYYGIGQHFNYVKARHCAFAKDNHEVLMMLYANGLGVPRNYAVAKMAACRADSAPMVTAGRLESLGRMQTGKEGPSPKIDMCDDASSGVLLGRCVGIKSALVAQEREDKFERLANRWSDAEKAALQLLRKRASAFAEAHGRGEVDLSGSARSAFVGQAINAQEDDFLKSLQEFEAGKLPAFTQSDFAQADKELNLAYQRLKAQKDPDYVGGVTFAEIQGVQRNWLAYRDAWVAFGKVRYPAVAPHAWRAYFTQKRTAMLNELAAARN</sequence>
<evidence type="ECO:0000256" key="1">
    <source>
        <dbReference type="SAM" id="SignalP"/>
    </source>
</evidence>
<organism evidence="3 4">
    <name type="scientific">Pseudoduganella guangdongensis</name>
    <dbReference type="NCBI Taxonomy" id="2692179"/>
    <lineage>
        <taxon>Bacteria</taxon>
        <taxon>Pseudomonadati</taxon>
        <taxon>Pseudomonadota</taxon>
        <taxon>Betaproteobacteria</taxon>
        <taxon>Burkholderiales</taxon>
        <taxon>Oxalobacteraceae</taxon>
        <taxon>Telluria group</taxon>
        <taxon>Pseudoduganella</taxon>
    </lineage>
</organism>
<dbReference type="AlphaFoldDB" id="A0A6N9HDB9"/>
<feature type="signal peptide" evidence="1">
    <location>
        <begin position="1"/>
        <end position="18"/>
    </location>
</feature>
<reference evidence="3 4" key="1">
    <citation type="submission" date="2019-12" db="EMBL/GenBank/DDBJ databases">
        <title>Novel species isolated from a subtropical stream in China.</title>
        <authorList>
            <person name="Lu H."/>
        </authorList>
    </citation>
    <scope>NUCLEOTIDE SEQUENCE [LARGE SCALE GENOMIC DNA]</scope>
    <source>
        <strain evidence="3 4">DS3</strain>
    </source>
</reference>
<dbReference type="Proteomes" id="UP000448575">
    <property type="component" value="Unassembled WGS sequence"/>
</dbReference>
<dbReference type="InterPro" id="IPR009739">
    <property type="entry name" value="LprI-like_N"/>
</dbReference>
<evidence type="ECO:0000259" key="2">
    <source>
        <dbReference type="Pfam" id="PF07007"/>
    </source>
</evidence>
<dbReference type="EMBL" id="WWCJ01000003">
    <property type="protein sequence ID" value="MYN01436.1"/>
    <property type="molecule type" value="Genomic_DNA"/>
</dbReference>
<dbReference type="RefSeq" id="WP_161024457.1">
    <property type="nucleotide sequence ID" value="NZ_WWCJ01000003.1"/>
</dbReference>
<keyword evidence="4" id="KW-1185">Reference proteome</keyword>
<name>A0A6N9HDB9_9BURK</name>
<dbReference type="Gene3D" id="1.20.1270.180">
    <property type="match status" value="1"/>
</dbReference>
<dbReference type="Pfam" id="PF07007">
    <property type="entry name" value="LprI"/>
    <property type="match status" value="1"/>
</dbReference>
<protein>
    <submittedName>
        <fullName evidence="3">DUF1311 domain-containing protein</fullName>
    </submittedName>
</protein>
<evidence type="ECO:0000313" key="4">
    <source>
        <dbReference type="Proteomes" id="UP000448575"/>
    </source>
</evidence>
<feature type="chain" id="PRO_5027079537" evidence="1">
    <location>
        <begin position="19"/>
        <end position="319"/>
    </location>
</feature>